<dbReference type="Pfam" id="PF13460">
    <property type="entry name" value="NAD_binding_10"/>
    <property type="match status" value="1"/>
</dbReference>
<dbReference type="Proteomes" id="UP000050424">
    <property type="component" value="Unassembled WGS sequence"/>
</dbReference>
<accession>A0A0P7B3H0</accession>
<comment type="similarity">
    <text evidence="1">Belongs to the NmrA-type oxidoreductase family. Isoflavone reductase subfamily.</text>
</comment>
<organism evidence="5 6">
    <name type="scientific">Neonectria ditissima</name>
    <dbReference type="NCBI Taxonomy" id="78410"/>
    <lineage>
        <taxon>Eukaryota</taxon>
        <taxon>Fungi</taxon>
        <taxon>Dikarya</taxon>
        <taxon>Ascomycota</taxon>
        <taxon>Pezizomycotina</taxon>
        <taxon>Sordariomycetes</taxon>
        <taxon>Hypocreomycetidae</taxon>
        <taxon>Hypocreales</taxon>
        <taxon>Nectriaceae</taxon>
        <taxon>Neonectria</taxon>
    </lineage>
</organism>
<dbReference type="InterPro" id="IPR051609">
    <property type="entry name" value="NmrA/Isoflavone_reductase-like"/>
</dbReference>
<keyword evidence="6" id="KW-1185">Reference proteome</keyword>
<protein>
    <recommendedName>
        <fullName evidence="4">NAD(P)-binding domain-containing protein</fullName>
    </recommendedName>
</protein>
<evidence type="ECO:0000256" key="2">
    <source>
        <dbReference type="ARBA" id="ARBA00022857"/>
    </source>
</evidence>
<dbReference type="SUPFAM" id="SSF51735">
    <property type="entry name" value="NAD(P)-binding Rossmann-fold domains"/>
    <property type="match status" value="1"/>
</dbReference>
<proteinExistence type="inferred from homology"/>
<dbReference type="OrthoDB" id="10000533at2759"/>
<name>A0A0P7B3H0_9HYPO</name>
<dbReference type="STRING" id="78410.A0A0P7B3H0"/>
<keyword evidence="2" id="KW-0521">NADP</keyword>
<feature type="domain" description="NAD(P)-binding" evidence="4">
    <location>
        <begin position="8"/>
        <end position="147"/>
    </location>
</feature>
<dbReference type="PANTHER" id="PTHR47706">
    <property type="entry name" value="NMRA-LIKE FAMILY PROTEIN"/>
    <property type="match status" value="1"/>
</dbReference>
<dbReference type="AlphaFoldDB" id="A0A0P7B3H0"/>
<dbReference type="PANTHER" id="PTHR47706:SF4">
    <property type="entry name" value="NMRA-LIKE DOMAIN-CONTAINING PROTEIN"/>
    <property type="match status" value="1"/>
</dbReference>
<dbReference type="InterPro" id="IPR016040">
    <property type="entry name" value="NAD(P)-bd_dom"/>
</dbReference>
<comment type="caution">
    <text evidence="5">The sequence shown here is derived from an EMBL/GenBank/DDBJ whole genome shotgun (WGS) entry which is preliminary data.</text>
</comment>
<dbReference type="Gene3D" id="3.40.50.720">
    <property type="entry name" value="NAD(P)-binding Rossmann-like Domain"/>
    <property type="match status" value="1"/>
</dbReference>
<reference evidence="5 6" key="1">
    <citation type="submission" date="2015-09" db="EMBL/GenBank/DDBJ databases">
        <title>Draft genome of a European isolate of the apple canker pathogen Neonectria ditissima.</title>
        <authorList>
            <person name="Gomez-Cortecero A."/>
            <person name="Harrison R.J."/>
            <person name="Armitage A.D."/>
        </authorList>
    </citation>
    <scope>NUCLEOTIDE SEQUENCE [LARGE SCALE GENOMIC DNA]</scope>
    <source>
        <strain evidence="5 6">R09/05</strain>
    </source>
</reference>
<evidence type="ECO:0000313" key="6">
    <source>
        <dbReference type="Proteomes" id="UP000050424"/>
    </source>
</evidence>
<evidence type="ECO:0000256" key="3">
    <source>
        <dbReference type="ARBA" id="ARBA00023002"/>
    </source>
</evidence>
<dbReference type="GO" id="GO:0016491">
    <property type="term" value="F:oxidoreductase activity"/>
    <property type="evidence" value="ECO:0007669"/>
    <property type="project" value="UniProtKB-KW"/>
</dbReference>
<evidence type="ECO:0000256" key="1">
    <source>
        <dbReference type="ARBA" id="ARBA00005725"/>
    </source>
</evidence>
<sequence>MVNVAVVGGTGHVGKTIVEVLHQDPRHSAIVLSRKQAVTPEDAAPLVAVDYADVETLKTTLEQHKIHTVISCLGIHEQGPADVQDNIIKAADQSSTTKRFIPSNWALPYSPAFDKIVPWSQFQQQGPAKLRQTSLEWTEVVVGFFLDYWGMPHIKSHMTTTVPVIDIANKFAGIPGTGNEVIAFSYTFDVARTVSHVLELDAWEEVTYVVDKLTWNQFLHLAEEARGCKFEVHYDSEEQLERSQITELPNHKTAYPFFPKEQLQFLYAALENLMAKGYFDVPIEKAINTRFQDLEMLTVAKMLDETWKGK</sequence>
<dbReference type="InterPro" id="IPR036291">
    <property type="entry name" value="NAD(P)-bd_dom_sf"/>
</dbReference>
<dbReference type="EMBL" id="LKCW01000261">
    <property type="protein sequence ID" value="KPM35283.1"/>
    <property type="molecule type" value="Genomic_DNA"/>
</dbReference>
<gene>
    <name evidence="5" type="ORF">AK830_g11276</name>
</gene>
<keyword evidence="3" id="KW-0560">Oxidoreductase</keyword>
<dbReference type="Gene3D" id="3.90.25.10">
    <property type="entry name" value="UDP-galactose 4-epimerase, domain 1"/>
    <property type="match status" value="1"/>
</dbReference>
<evidence type="ECO:0000313" key="5">
    <source>
        <dbReference type="EMBL" id="KPM35283.1"/>
    </source>
</evidence>
<evidence type="ECO:0000259" key="4">
    <source>
        <dbReference type="Pfam" id="PF13460"/>
    </source>
</evidence>